<feature type="domain" description="GHMP kinase N-terminal" evidence="6">
    <location>
        <begin position="80"/>
        <end position="157"/>
    </location>
</feature>
<accession>A0A1F6EIX2</accession>
<dbReference type="Pfam" id="PF00288">
    <property type="entry name" value="GHMP_kinases_N"/>
    <property type="match status" value="1"/>
</dbReference>
<dbReference type="PANTHER" id="PTHR32463">
    <property type="entry name" value="L-FUCOSE KINASE"/>
    <property type="match status" value="1"/>
</dbReference>
<dbReference type="InterPro" id="IPR006204">
    <property type="entry name" value="GHMP_kinase_N_dom"/>
</dbReference>
<dbReference type="SUPFAM" id="SSF55060">
    <property type="entry name" value="GHMP Kinase, C-terminal domain"/>
    <property type="match status" value="1"/>
</dbReference>
<feature type="domain" description="GHMP kinase C-terminal" evidence="7">
    <location>
        <begin position="244"/>
        <end position="313"/>
    </location>
</feature>
<dbReference type="PIRSF" id="PIRSF036406">
    <property type="entry name" value="Hept_kin"/>
    <property type="match status" value="1"/>
</dbReference>
<dbReference type="InterPro" id="IPR036554">
    <property type="entry name" value="GHMP_kinase_C_sf"/>
</dbReference>
<dbReference type="Proteomes" id="UP000178587">
    <property type="component" value="Unassembled WGS sequence"/>
</dbReference>
<evidence type="ECO:0000259" key="7">
    <source>
        <dbReference type="Pfam" id="PF08544"/>
    </source>
</evidence>
<evidence type="ECO:0000313" key="9">
    <source>
        <dbReference type="Proteomes" id="UP000178587"/>
    </source>
</evidence>
<dbReference type="InterPro" id="IPR014606">
    <property type="entry name" value="Heptose_7-P_kinase"/>
</dbReference>
<proteinExistence type="inferred from homology"/>
<evidence type="ECO:0000256" key="2">
    <source>
        <dbReference type="ARBA" id="ARBA00022741"/>
    </source>
</evidence>
<comment type="similarity">
    <text evidence="5">Belongs to the GHMP kinase family.</text>
</comment>
<reference evidence="8 9" key="1">
    <citation type="journal article" date="2016" name="Nat. Commun.">
        <title>Thousands of microbial genomes shed light on interconnected biogeochemical processes in an aquifer system.</title>
        <authorList>
            <person name="Anantharaman K."/>
            <person name="Brown C.T."/>
            <person name="Hug L.A."/>
            <person name="Sharon I."/>
            <person name="Castelle C.J."/>
            <person name="Probst A.J."/>
            <person name="Thomas B.C."/>
            <person name="Singh A."/>
            <person name="Wilkins M.J."/>
            <person name="Karaoz U."/>
            <person name="Brodie E.L."/>
            <person name="Williams K.H."/>
            <person name="Hubbard S.S."/>
            <person name="Banfield J.F."/>
        </authorList>
    </citation>
    <scope>NUCLEOTIDE SEQUENCE [LARGE SCALE GENOMIC DNA]</scope>
</reference>
<evidence type="ECO:0000256" key="1">
    <source>
        <dbReference type="ARBA" id="ARBA00022679"/>
    </source>
</evidence>
<keyword evidence="3" id="KW-0418">Kinase</keyword>
<keyword evidence="4" id="KW-0067">ATP-binding</keyword>
<dbReference type="Gene3D" id="3.30.230.120">
    <property type="match status" value="1"/>
</dbReference>
<protein>
    <recommendedName>
        <fullName evidence="10">GHMP kinase</fullName>
    </recommendedName>
</protein>
<evidence type="ECO:0000256" key="3">
    <source>
        <dbReference type="ARBA" id="ARBA00022777"/>
    </source>
</evidence>
<dbReference type="InterPro" id="IPR052203">
    <property type="entry name" value="GHMP_Kinase-Related"/>
</dbReference>
<keyword evidence="2" id="KW-0547">Nucleotide-binding</keyword>
<dbReference type="GO" id="GO:0042352">
    <property type="term" value="P:GDP-L-fucose salvage"/>
    <property type="evidence" value="ECO:0007669"/>
    <property type="project" value="TreeGrafter"/>
</dbReference>
<dbReference type="EMBL" id="MFLU01000016">
    <property type="protein sequence ID" value="OGG73589.1"/>
    <property type="molecule type" value="Genomic_DNA"/>
</dbReference>
<dbReference type="PRINTS" id="PR00960">
    <property type="entry name" value="LMBPPROTEIN"/>
</dbReference>
<dbReference type="GO" id="GO:0005524">
    <property type="term" value="F:ATP binding"/>
    <property type="evidence" value="ECO:0007669"/>
    <property type="project" value="UniProtKB-KW"/>
</dbReference>
<evidence type="ECO:0008006" key="10">
    <source>
        <dbReference type="Google" id="ProtNLM"/>
    </source>
</evidence>
<dbReference type="AlphaFoldDB" id="A0A1F6EIX2"/>
<evidence type="ECO:0000256" key="5">
    <source>
        <dbReference type="ARBA" id="ARBA00038121"/>
    </source>
</evidence>
<dbReference type="GO" id="GO:0050201">
    <property type="term" value="F:fucokinase activity"/>
    <property type="evidence" value="ECO:0007669"/>
    <property type="project" value="TreeGrafter"/>
</dbReference>
<dbReference type="PANTHER" id="PTHR32463:SF0">
    <property type="entry name" value="L-FUCOSE KINASE"/>
    <property type="match status" value="1"/>
</dbReference>
<keyword evidence="1" id="KW-0808">Transferase</keyword>
<dbReference type="InterPro" id="IPR001174">
    <property type="entry name" value="HddA/FKP"/>
</dbReference>
<dbReference type="STRING" id="1798507.A3A34_02855"/>
<evidence type="ECO:0000259" key="6">
    <source>
        <dbReference type="Pfam" id="PF00288"/>
    </source>
</evidence>
<dbReference type="InterPro" id="IPR020568">
    <property type="entry name" value="Ribosomal_Su5_D2-typ_SF"/>
</dbReference>
<dbReference type="SUPFAM" id="SSF54211">
    <property type="entry name" value="Ribosomal protein S5 domain 2-like"/>
    <property type="match status" value="1"/>
</dbReference>
<sequence length="331" mass="36784">MIISKTPLRLSFFGGGTDYPVYFNGAKGAVLGTTINKYIYVSVSRLSEFFDHRIRVGYSRAELVKNVDEIIHPSVRETLKFLQIDGNLDIHIFADLPAQTGLGSSSAFTVGLLNSLHALLKKEVTKHQRALDAIHIEQNLIKEHVGSQDQMHAAHGGLNIIEFSKDSVAVRPVPITEEKLALLEKSLTIFYTGLTRLAPEILVEQIEKTRSGDNDTHLRTMYQMVFDAEKIIAHEPPETMVCKLGALLHEAWRLKKSLSAKITNDRIDEMYARAMAQGAYGGKLAGAGSGGFIFFLVPQEKQAAVRKALGDHLEVNFSFEKEGSRIIHKDE</sequence>
<dbReference type="Pfam" id="PF08544">
    <property type="entry name" value="GHMP_kinases_C"/>
    <property type="match status" value="1"/>
</dbReference>
<comment type="caution">
    <text evidence="8">The sequence shown here is derived from an EMBL/GenBank/DDBJ whole genome shotgun (WGS) entry which is preliminary data.</text>
</comment>
<gene>
    <name evidence="8" type="ORF">A3A34_02855</name>
</gene>
<name>A0A1F6EIX2_9BACT</name>
<evidence type="ECO:0000313" key="8">
    <source>
        <dbReference type="EMBL" id="OGG73589.1"/>
    </source>
</evidence>
<evidence type="ECO:0000256" key="4">
    <source>
        <dbReference type="ARBA" id="ARBA00022840"/>
    </source>
</evidence>
<dbReference type="InterPro" id="IPR013750">
    <property type="entry name" value="GHMP_kinase_C_dom"/>
</dbReference>
<organism evidence="8 9">
    <name type="scientific">Candidatus Kaiserbacteria bacterium RIFCSPLOWO2_01_FULL_50_24</name>
    <dbReference type="NCBI Taxonomy" id="1798507"/>
    <lineage>
        <taxon>Bacteria</taxon>
        <taxon>Candidatus Kaiseribacteriota</taxon>
    </lineage>
</organism>